<sequence length="302" mass="32648">MTGHISSSFLRMVLLMNVFERVLLTLSLILVLVVPDGEVLADEACQIDPVSGQITSTGNCYIEPDSYRVFIYEVGFCTEPPVSPTTSVAFDAGDTAVKLFESGVDPLRLEVKNGESLLLSSLLVRPPDGTYTHGYVILEPKVEVKAHAKFSRQLVTNKPVAEGGGDLTVAPNTTCYSRSGSMVYRYKGDPKTAAQIALSSVDWGYTTYFFNSLEPNTSSYSSGGRFLVSDSGKIPVSDIAENNIGDVTRLIVIFQLDSAVTRATRGLDLSFNVANGSTVVQTVGGVLTCFNGDPFEVRMRVR</sequence>
<proteinExistence type="predicted"/>
<protein>
    <submittedName>
        <fullName evidence="1">Uncharacterized protein</fullName>
    </submittedName>
</protein>
<comment type="caution">
    <text evidence="1">The sequence shown here is derived from an EMBL/GenBank/DDBJ whole genome shotgun (WGS) entry which is preliminary data.</text>
</comment>
<evidence type="ECO:0000313" key="1">
    <source>
        <dbReference type="EMBL" id="KZK73650.1"/>
    </source>
</evidence>
<organism evidence="1 2">
    <name type="scientific">Pelodictyon luteolum</name>
    <dbReference type="NCBI Taxonomy" id="1100"/>
    <lineage>
        <taxon>Bacteria</taxon>
        <taxon>Pseudomonadati</taxon>
        <taxon>Chlorobiota</taxon>
        <taxon>Chlorobiia</taxon>
        <taxon>Chlorobiales</taxon>
        <taxon>Chlorobiaceae</taxon>
        <taxon>Chlorobium/Pelodictyon group</taxon>
        <taxon>Pelodictyon</taxon>
    </lineage>
</organism>
<dbReference type="EMBL" id="LVWG01000035">
    <property type="protein sequence ID" value="KZK73650.1"/>
    <property type="molecule type" value="Genomic_DNA"/>
</dbReference>
<evidence type="ECO:0000313" key="2">
    <source>
        <dbReference type="Proteomes" id="UP000076481"/>
    </source>
</evidence>
<dbReference type="AlphaFoldDB" id="A0A165L6W8"/>
<gene>
    <name evidence="1" type="ORF">A3K90_08540</name>
</gene>
<dbReference type="Proteomes" id="UP000076481">
    <property type="component" value="Unassembled WGS sequence"/>
</dbReference>
<name>A0A165L6W8_PELLU</name>
<reference evidence="1 2" key="1">
    <citation type="submission" date="2016-03" db="EMBL/GenBank/DDBJ databases">
        <title>Speciation and ecological success in dimly lit waters: horizontal gene transfer in a green sulfur bacteria bloom unveiled by metagenomic assembly.</title>
        <authorList>
            <person name="Llorens-Mares T."/>
            <person name="Liu Z."/>
            <person name="Allen L.Z."/>
            <person name="Rusch D.B."/>
            <person name="Craig M.T."/>
            <person name="Dupont C.L."/>
            <person name="Bryant D.A."/>
            <person name="Casamayor E.O."/>
        </authorList>
    </citation>
    <scope>NUCLEOTIDE SEQUENCE [LARGE SCALE GENOMIC DNA]</scope>
    <source>
        <strain evidence="1">CIII</strain>
    </source>
</reference>
<accession>A0A165L6W8</accession>
<dbReference type="RefSeq" id="WP_303682351.1">
    <property type="nucleotide sequence ID" value="NZ_LVWG01000035.1"/>
</dbReference>